<dbReference type="Pfam" id="PF01965">
    <property type="entry name" value="DJ-1_PfpI"/>
    <property type="match status" value="1"/>
</dbReference>
<dbReference type="Gene3D" id="3.40.50.880">
    <property type="match status" value="1"/>
</dbReference>
<comment type="caution">
    <text evidence="2">The sequence shown here is derived from an EMBL/GenBank/DDBJ whole genome shotgun (WGS) entry which is preliminary data.</text>
</comment>
<reference evidence="2 3" key="1">
    <citation type="submission" date="2024-02" db="EMBL/GenBank/DDBJ databases">
        <title>A draft genome for the cacao thread blight pathogen Marasmius crinis-equi.</title>
        <authorList>
            <person name="Cohen S.P."/>
            <person name="Baruah I.K."/>
            <person name="Amoako-Attah I."/>
            <person name="Bukari Y."/>
            <person name="Meinhardt L.W."/>
            <person name="Bailey B.A."/>
        </authorList>
    </citation>
    <scope>NUCLEOTIDE SEQUENCE [LARGE SCALE GENOMIC DNA]</scope>
    <source>
        <strain evidence="2 3">GH-76</strain>
    </source>
</reference>
<keyword evidence="3" id="KW-1185">Reference proteome</keyword>
<feature type="domain" description="DJ-1/PfpI" evidence="1">
    <location>
        <begin position="15"/>
        <end position="189"/>
    </location>
</feature>
<proteinExistence type="predicted"/>
<dbReference type="PANTHER" id="PTHR43130:SF15">
    <property type="entry name" value="THIJ_PFPI FAMILY PROTEIN (AFU_ORTHOLOGUE AFUA_5G14240)"/>
    <property type="match status" value="1"/>
</dbReference>
<protein>
    <recommendedName>
        <fullName evidence="1">DJ-1/PfpI domain-containing protein</fullName>
    </recommendedName>
</protein>
<dbReference type="EMBL" id="JBAHYK010001379">
    <property type="protein sequence ID" value="KAL0568263.1"/>
    <property type="molecule type" value="Genomic_DNA"/>
</dbReference>
<accession>A0ABR3EZA0</accession>
<evidence type="ECO:0000313" key="2">
    <source>
        <dbReference type="EMBL" id="KAL0568263.1"/>
    </source>
</evidence>
<name>A0ABR3EZA0_9AGAR</name>
<sequence>MAASKDNLPVNFGALLFPTFQALDIFGPLDALNILSRKFPLNLSVIGPSLDPISTKYRNPSLNPFNSNFGETVVPTHSVNSPPESLEVLIVPGGFGTRDDDIGPIIDFIRNNYPSLKYIITVCTGSWLAARAGILDGKRATSNKMSWAGTKEVGPNVKWVSHARWVVDGNIWTASGVAAGIDAMLAFIKEVYGEEAATHCSHVMEYEPHKDASYDPFAELHNLPRENC</sequence>
<evidence type="ECO:0000313" key="3">
    <source>
        <dbReference type="Proteomes" id="UP001465976"/>
    </source>
</evidence>
<dbReference type="InterPro" id="IPR029062">
    <property type="entry name" value="Class_I_gatase-like"/>
</dbReference>
<dbReference type="CDD" id="cd03139">
    <property type="entry name" value="GATase1_PfpI_2"/>
    <property type="match status" value="1"/>
</dbReference>
<gene>
    <name evidence="2" type="ORF">V5O48_013723</name>
</gene>
<dbReference type="PANTHER" id="PTHR43130">
    <property type="entry name" value="ARAC-FAMILY TRANSCRIPTIONAL REGULATOR"/>
    <property type="match status" value="1"/>
</dbReference>
<organism evidence="2 3">
    <name type="scientific">Marasmius crinis-equi</name>
    <dbReference type="NCBI Taxonomy" id="585013"/>
    <lineage>
        <taxon>Eukaryota</taxon>
        <taxon>Fungi</taxon>
        <taxon>Dikarya</taxon>
        <taxon>Basidiomycota</taxon>
        <taxon>Agaricomycotina</taxon>
        <taxon>Agaricomycetes</taxon>
        <taxon>Agaricomycetidae</taxon>
        <taxon>Agaricales</taxon>
        <taxon>Marasmiineae</taxon>
        <taxon>Marasmiaceae</taxon>
        <taxon>Marasmius</taxon>
    </lineage>
</organism>
<dbReference type="SUPFAM" id="SSF52317">
    <property type="entry name" value="Class I glutamine amidotransferase-like"/>
    <property type="match status" value="1"/>
</dbReference>
<evidence type="ECO:0000259" key="1">
    <source>
        <dbReference type="Pfam" id="PF01965"/>
    </source>
</evidence>
<dbReference type="InterPro" id="IPR052158">
    <property type="entry name" value="INH-QAR"/>
</dbReference>
<dbReference type="InterPro" id="IPR002818">
    <property type="entry name" value="DJ-1/PfpI"/>
</dbReference>
<dbReference type="Proteomes" id="UP001465976">
    <property type="component" value="Unassembled WGS sequence"/>
</dbReference>